<evidence type="ECO:0000256" key="1">
    <source>
        <dbReference type="SAM" id="MobiDB-lite"/>
    </source>
</evidence>
<evidence type="ECO:0000313" key="4">
    <source>
        <dbReference type="Proteomes" id="UP000193648"/>
    </source>
</evidence>
<feature type="compositionally biased region" description="Polar residues" evidence="1">
    <location>
        <begin position="545"/>
        <end position="558"/>
    </location>
</feature>
<feature type="compositionally biased region" description="Basic and acidic residues" evidence="1">
    <location>
        <begin position="604"/>
        <end position="616"/>
    </location>
</feature>
<comment type="caution">
    <text evidence="3">The sequence shown here is derived from an EMBL/GenBank/DDBJ whole genome shotgun (WGS) entry which is preliminary data.</text>
</comment>
<feature type="compositionally biased region" description="Low complexity" evidence="1">
    <location>
        <begin position="157"/>
        <end position="199"/>
    </location>
</feature>
<feature type="compositionally biased region" description="Gly residues" evidence="1">
    <location>
        <begin position="732"/>
        <end position="743"/>
    </location>
</feature>
<organism evidence="3 4">
    <name type="scientific">Lobosporangium transversale</name>
    <dbReference type="NCBI Taxonomy" id="64571"/>
    <lineage>
        <taxon>Eukaryota</taxon>
        <taxon>Fungi</taxon>
        <taxon>Fungi incertae sedis</taxon>
        <taxon>Mucoromycota</taxon>
        <taxon>Mortierellomycotina</taxon>
        <taxon>Mortierellomycetes</taxon>
        <taxon>Mortierellales</taxon>
        <taxon>Mortierellaceae</taxon>
        <taxon>Lobosporangium</taxon>
    </lineage>
</organism>
<feature type="compositionally biased region" description="Polar residues" evidence="1">
    <location>
        <begin position="697"/>
        <end position="709"/>
    </location>
</feature>
<dbReference type="SUPFAM" id="SSF57959">
    <property type="entry name" value="Leucine zipper domain"/>
    <property type="match status" value="1"/>
</dbReference>
<proteinExistence type="predicted"/>
<reference evidence="3 4" key="1">
    <citation type="submission" date="2016-07" db="EMBL/GenBank/DDBJ databases">
        <title>Pervasive Adenine N6-methylation of Active Genes in Fungi.</title>
        <authorList>
            <consortium name="DOE Joint Genome Institute"/>
            <person name="Mondo S.J."/>
            <person name="Dannebaum R.O."/>
            <person name="Kuo R.C."/>
            <person name="Labutti K."/>
            <person name="Haridas S."/>
            <person name="Kuo A."/>
            <person name="Salamov A."/>
            <person name="Ahrendt S.R."/>
            <person name="Lipzen A."/>
            <person name="Sullivan W."/>
            <person name="Andreopoulos W.B."/>
            <person name="Clum A."/>
            <person name="Lindquist E."/>
            <person name="Daum C."/>
            <person name="Ramamoorthy G.K."/>
            <person name="Gryganskyi A."/>
            <person name="Culley D."/>
            <person name="Magnuson J.K."/>
            <person name="James T.Y."/>
            <person name="O'Malley M.A."/>
            <person name="Stajich J.E."/>
            <person name="Spatafora J.W."/>
            <person name="Visel A."/>
            <person name="Grigoriev I.V."/>
        </authorList>
    </citation>
    <scope>NUCLEOTIDE SEQUENCE [LARGE SCALE GENOMIC DNA]</scope>
    <source>
        <strain evidence="3 4">NRRL 3116</strain>
    </source>
</reference>
<keyword evidence="4" id="KW-1185">Reference proteome</keyword>
<evidence type="ECO:0000313" key="3">
    <source>
        <dbReference type="EMBL" id="ORZ01946.1"/>
    </source>
</evidence>
<feature type="compositionally biased region" description="Low complexity" evidence="1">
    <location>
        <begin position="447"/>
        <end position="470"/>
    </location>
</feature>
<accession>A0A1Y2G808</accession>
<feature type="compositionally biased region" description="Low complexity" evidence="1">
    <location>
        <begin position="115"/>
        <end position="137"/>
    </location>
</feature>
<gene>
    <name evidence="3" type="ORF">BCR41DRAFT_426184</name>
</gene>
<protein>
    <recommendedName>
        <fullName evidence="2">BZIP domain-containing protein</fullName>
    </recommendedName>
</protein>
<feature type="region of interest" description="Disordered" evidence="1">
    <location>
        <begin position="273"/>
        <end position="778"/>
    </location>
</feature>
<dbReference type="Proteomes" id="UP000193648">
    <property type="component" value="Unassembled WGS sequence"/>
</dbReference>
<dbReference type="GO" id="GO:0003700">
    <property type="term" value="F:DNA-binding transcription factor activity"/>
    <property type="evidence" value="ECO:0007669"/>
    <property type="project" value="InterPro"/>
</dbReference>
<sequence>MLGPSPGQAPTPAMTLPPLRELDRALGPESDQACISIHHSATPPQPRSQSSDPHLHQHFHQQRPHSSSYSQREQEQYHQQQQQQPPFSSSPQGYQPHDQLSRYSSTASLPDLYMSSPSAPPSTTTSSSLSRVDSISTMDYLQNNAQSNRHRSSIGASSTQSQPSTLQGQQPQQQQSQQQQQNDADPKNNNNSNNSNNGNGTSGTGTGAKENGAGKTEQGRNSSKRAAQNRAAQRAFRQRKDLYVRELERKAELLQAAETQLMTLAARNRELEAMVAAHQQQQQQTPSSSSPLPSPLPQQEGPGASLGRGEREWDREREWARERSFESGGPPYDHFHSSRPALGRHSSAQHLRQAYHASSPPLSNGSSKHLSLNSKLSSQFHHQRPESDQEMEIQGRPHRHLHRHPSESCLNLSRPGSFANPMDSKEEDYGHRTHSFRGSMDSRDMASPSSSNKSPLSISSAPYSSSGPHDSPAHHYPSSPLSPTHDRTSLYTSRDASRPTGHGGSGSMSSPTGSTGPADGPFGGNGTPSSSAMNYDLNKKRPSDGTVNWSSGSPSSELYRNVQAADPYSHPYHHAVKKQSSWSSLSEQRRLHAIKKQPSWGSISEHRQHWRTKTESPELSTAETRFGGSAPSLPRIPSQFSQRPPPPQQQQGFERDSYPPSSPAMGPTNNNNSQAPPPPPPLSSSASSSTGAFPYSPTIQHSRQPSDYYNNHARSHRDASHGPSDMEIVQEGGNGGTNGGYSRPGGYETNDPYDVEREERYNGRPEVTTGYATRMGSP</sequence>
<dbReference type="RefSeq" id="XP_021876199.1">
    <property type="nucleotide sequence ID" value="XM_022030696.1"/>
</dbReference>
<dbReference type="EMBL" id="MCFF01000062">
    <property type="protein sequence ID" value="ORZ01946.1"/>
    <property type="molecule type" value="Genomic_DNA"/>
</dbReference>
<feature type="compositionally biased region" description="Low complexity" evidence="1">
    <location>
        <begin position="66"/>
        <end position="96"/>
    </location>
</feature>
<name>A0A1Y2G808_9FUNG</name>
<dbReference type="Pfam" id="PF00170">
    <property type="entry name" value="bZIP_1"/>
    <property type="match status" value="1"/>
</dbReference>
<feature type="compositionally biased region" description="Low complexity" evidence="1">
    <location>
        <begin position="362"/>
        <end position="378"/>
    </location>
</feature>
<feature type="compositionally biased region" description="Low complexity" evidence="1">
    <location>
        <begin position="279"/>
        <end position="291"/>
    </location>
</feature>
<feature type="domain" description="BZIP" evidence="2">
    <location>
        <begin position="224"/>
        <end position="239"/>
    </location>
</feature>
<evidence type="ECO:0000259" key="2">
    <source>
        <dbReference type="PROSITE" id="PS00036"/>
    </source>
</evidence>
<feature type="compositionally biased region" description="Basic and acidic residues" evidence="1">
    <location>
        <begin position="308"/>
        <end position="325"/>
    </location>
</feature>
<feature type="region of interest" description="Disordered" evidence="1">
    <location>
        <begin position="1"/>
        <end position="240"/>
    </location>
</feature>
<dbReference type="AlphaFoldDB" id="A0A1Y2G808"/>
<feature type="compositionally biased region" description="Basic and acidic residues" evidence="1">
    <location>
        <begin position="754"/>
        <end position="763"/>
    </location>
</feature>
<feature type="compositionally biased region" description="Low complexity" evidence="1">
    <location>
        <begin position="225"/>
        <end position="235"/>
    </location>
</feature>
<dbReference type="OrthoDB" id="2440129at2759"/>
<dbReference type="PROSITE" id="PS00036">
    <property type="entry name" value="BZIP_BASIC"/>
    <property type="match status" value="1"/>
</dbReference>
<feature type="compositionally biased region" description="Low complexity" evidence="1">
    <location>
        <begin position="507"/>
        <end position="517"/>
    </location>
</feature>
<dbReference type="STRING" id="64571.A0A1Y2G808"/>
<dbReference type="InterPro" id="IPR046347">
    <property type="entry name" value="bZIP_sf"/>
</dbReference>
<dbReference type="GeneID" id="33572537"/>
<dbReference type="InParanoid" id="A0A1Y2G808"/>
<dbReference type="Gene3D" id="1.20.5.170">
    <property type="match status" value="1"/>
</dbReference>
<dbReference type="InterPro" id="IPR004827">
    <property type="entry name" value="bZIP"/>
</dbReference>